<dbReference type="GO" id="GO:0005507">
    <property type="term" value="F:copper ion binding"/>
    <property type="evidence" value="ECO:0007669"/>
    <property type="project" value="TreeGrafter"/>
</dbReference>
<dbReference type="Gene3D" id="3.20.20.380">
    <property type="entry name" value="Copper homeostasis (CutC) domain"/>
    <property type="match status" value="1"/>
</dbReference>
<evidence type="ECO:0000256" key="2">
    <source>
        <dbReference type="ARBA" id="ARBA00019014"/>
    </source>
</evidence>
<keyword evidence="4" id="KW-1185">Reference proteome</keyword>
<dbReference type="EMBL" id="CP041692">
    <property type="protein sequence ID" value="QDP98115.1"/>
    <property type="molecule type" value="Genomic_DNA"/>
</dbReference>
<dbReference type="PANTHER" id="PTHR12598:SF0">
    <property type="entry name" value="COPPER HOMEOSTASIS PROTEIN CUTC HOMOLOG"/>
    <property type="match status" value="1"/>
</dbReference>
<dbReference type="InterPro" id="IPR036822">
    <property type="entry name" value="CutC-like_dom_sf"/>
</dbReference>
<accession>A0A516Q3Y9</accession>
<protein>
    <recommendedName>
        <fullName evidence="2">Copper homeostasis protein cutC homolog</fullName>
    </recommendedName>
</protein>
<dbReference type="KEGG" id="mik:FOE78_21400"/>
<reference evidence="3 4" key="1">
    <citation type="submission" date="2019-07" db="EMBL/GenBank/DDBJ databases">
        <title>Microlunatus dokdonensis sp. nov. isolated from the rhizospheric soil of the wild plant Elymus tsukushiensis.</title>
        <authorList>
            <person name="Ghim S.-Y."/>
            <person name="Hwang Y.-J."/>
            <person name="Son J.-S."/>
            <person name="Shin J.-H."/>
        </authorList>
    </citation>
    <scope>NUCLEOTIDE SEQUENCE [LARGE SCALE GENOMIC DNA]</scope>
    <source>
        <strain evidence="3 4">KUDC0627</strain>
    </source>
</reference>
<proteinExistence type="inferred from homology"/>
<gene>
    <name evidence="3" type="ORF">FOE78_21400</name>
</gene>
<evidence type="ECO:0000256" key="1">
    <source>
        <dbReference type="ARBA" id="ARBA00007768"/>
    </source>
</evidence>
<name>A0A516Q3Y9_9ACTN</name>
<evidence type="ECO:0000313" key="4">
    <source>
        <dbReference type="Proteomes" id="UP000319263"/>
    </source>
</evidence>
<organism evidence="3 4">
    <name type="scientific">Microlunatus elymi</name>
    <dbReference type="NCBI Taxonomy" id="2596828"/>
    <lineage>
        <taxon>Bacteria</taxon>
        <taxon>Bacillati</taxon>
        <taxon>Actinomycetota</taxon>
        <taxon>Actinomycetes</taxon>
        <taxon>Propionibacteriales</taxon>
        <taxon>Propionibacteriaceae</taxon>
        <taxon>Microlunatus</taxon>
    </lineage>
</organism>
<comment type="similarity">
    <text evidence="1">Belongs to the CutC family.</text>
</comment>
<dbReference type="OrthoDB" id="9815677at2"/>
<dbReference type="Pfam" id="PF03932">
    <property type="entry name" value="CutC"/>
    <property type="match status" value="1"/>
</dbReference>
<dbReference type="Proteomes" id="UP000319263">
    <property type="component" value="Chromosome"/>
</dbReference>
<evidence type="ECO:0000313" key="3">
    <source>
        <dbReference type="EMBL" id="QDP98115.1"/>
    </source>
</evidence>
<dbReference type="RefSeq" id="WP_143988059.1">
    <property type="nucleotide sequence ID" value="NZ_CP041692.1"/>
</dbReference>
<dbReference type="SUPFAM" id="SSF110395">
    <property type="entry name" value="CutC-like"/>
    <property type="match status" value="1"/>
</dbReference>
<sequence>MDDEAAGEARRGLLEVIALHPADAERAQLGGADRLEVVGTMDHDGLSPEPALIGRIARVTDLSIRVMLRLRDGFSTDGGEAVRLKGLAESYLEVGADGLVLGFLNGHTEIDADVITEVIGDLACGWTFHRAVDACISPDRAWRELRRLPRLDQVLTAGSARGVEDGLDDLLRRAEQDQFARQVIMAGGGLRAEHVPWLAQAGVRAFHIGSSARPTGSWKAYVDADLVRSWRNLINDAVRRAENAGEVSGPAGSP</sequence>
<dbReference type="AlphaFoldDB" id="A0A516Q3Y9"/>
<dbReference type="PANTHER" id="PTHR12598">
    <property type="entry name" value="COPPER HOMEOSTASIS PROTEIN CUTC"/>
    <property type="match status" value="1"/>
</dbReference>
<dbReference type="InterPro" id="IPR005627">
    <property type="entry name" value="CutC-like"/>
</dbReference>